<protein>
    <submittedName>
        <fullName evidence="2">Putative extracellular nuclease</fullName>
    </submittedName>
</protein>
<reference evidence="3" key="1">
    <citation type="submission" date="2017-06" db="EMBL/GenBank/DDBJ databases">
        <title>Genome analysis of Fimbriiglobus ruber SP5, the first member of the order Planctomycetales with confirmed chitinolytic capability.</title>
        <authorList>
            <person name="Ravin N.V."/>
            <person name="Rakitin A.L."/>
            <person name="Ivanova A.A."/>
            <person name="Beletsky A.V."/>
            <person name="Kulichevskaya I.S."/>
            <person name="Mardanov A.V."/>
            <person name="Dedysh S.N."/>
        </authorList>
    </citation>
    <scope>NUCLEOTIDE SEQUENCE [LARGE SCALE GENOMIC DNA]</scope>
    <source>
        <strain evidence="3">SP5</strain>
    </source>
</reference>
<dbReference type="AlphaFoldDB" id="A0A225DCZ7"/>
<feature type="compositionally biased region" description="Gly residues" evidence="1">
    <location>
        <begin position="358"/>
        <end position="371"/>
    </location>
</feature>
<dbReference type="SUPFAM" id="SSF89372">
    <property type="entry name" value="Fucose-specific lectin"/>
    <property type="match status" value="1"/>
</dbReference>
<accession>A0A225DCZ7</accession>
<dbReference type="InterPro" id="IPR006624">
    <property type="entry name" value="Beta-propeller_rpt_TECPR"/>
</dbReference>
<feature type="region of interest" description="Disordered" evidence="1">
    <location>
        <begin position="331"/>
        <end position="383"/>
    </location>
</feature>
<sequence>MRRTMFKNLFGRSVSKRVNSGRQNFARLRMTEFEDRIVPNTYWVDVNGGCDATALQGNPNRGTEGDPFKSIQAAVDQALNDDTTSTPDTINVATGTYQYTSAQANPNFAAAGVTAVVEVFPAFGVVHGLIIQGGFPHQFTSGPNPQANPTIIDGGGTNRGVYATGLNESAGGGPYVALTMNGFTVQHGYGGPVSDPVGADLAYPAMQYGDNDFTQTGAGGGMLVMETSLSLQNMTFDSNSAVGASTGPGTSNTGGYATGGGLAIFRAGPSTTLPPPPTDLGVTLNQVSFTNNFAQGGYASASPPSPDNPNYSYGGFAVGGGLVIVGNQNPANPSQEETLTVSSGNGWNFSGNVAESGGTNGSGQGPGGENGNPGTTADALGGGATFEGGSNITVSNLTAYGNTAQGGNVVDGQSGAAFGGGIYVADGANVNITTASLTNNLALGGGDLVPGTTNTGLKGGGGYGGGLFESDPGTTLLNQIIVTGNHAQGGDGHDTPDASGEIAGGGSGGGIGIQSTKSTAAEVTITNAIVGGNFSQAGNNYAGQTNQNPNSSGMIGAGSGGGGGIYISNLPVTMNFVTVADNTIDQDGSGEIGQGIVVNVLPTQQLTNPAPTIIENSIIAEHNSPSSIVPALYVNTGAQVDLTDVLFAHNYSDTNGISGDNISGYNPAWSTTQTAGFVSPSTNDFHLSPSSIVLQYPVQNPGDQYDVYGNTRSDTTLVGAQGESFLYTATSAFVPDAQQHLWENNPKFNPTAGTNLNAQWLETSSGTFTAISSTQNIDGDQVAFAIKNDGTLWENNPQFDPAAGQNLSAQWLEVSPGSFTAISATRNANGDQVVYAIRSDGTLWENNLQFNPTDSATDLNGHWAEVSPGSFTAISATRNSDGNPVVYAILSGGTLWENNPQFNPTDPNMNDHWAEVSPGSFTAISATRNSDGNPVVYAILSGGTLWENNPQFNPTDPNMNDHWVELSTLTFTTISSTQDGNNNPVVYAIKSDGTLWEYNPTNQWLEVSPGTFTAISATRNTDGNQVVYAVLNDGTVWENNPQFNPSAGTDLNAQWLKVSSGSFTAVSAT</sequence>
<dbReference type="EMBL" id="NIDE01000014">
    <property type="protein sequence ID" value="OWK37514.1"/>
    <property type="molecule type" value="Genomic_DNA"/>
</dbReference>
<feature type="compositionally biased region" description="Polar residues" evidence="1">
    <location>
        <begin position="331"/>
        <end position="353"/>
    </location>
</feature>
<dbReference type="Proteomes" id="UP000214646">
    <property type="component" value="Unassembled WGS sequence"/>
</dbReference>
<name>A0A225DCZ7_9BACT</name>
<dbReference type="SMART" id="SM00706">
    <property type="entry name" value="TECPR"/>
    <property type="match status" value="6"/>
</dbReference>
<evidence type="ECO:0000313" key="3">
    <source>
        <dbReference type="Proteomes" id="UP000214646"/>
    </source>
</evidence>
<evidence type="ECO:0000313" key="2">
    <source>
        <dbReference type="EMBL" id="OWK37514.1"/>
    </source>
</evidence>
<gene>
    <name evidence="2" type="ORF">FRUB_06634</name>
</gene>
<organism evidence="2 3">
    <name type="scientific">Fimbriiglobus ruber</name>
    <dbReference type="NCBI Taxonomy" id="1908690"/>
    <lineage>
        <taxon>Bacteria</taxon>
        <taxon>Pseudomonadati</taxon>
        <taxon>Planctomycetota</taxon>
        <taxon>Planctomycetia</taxon>
        <taxon>Gemmatales</taxon>
        <taxon>Gemmataceae</taxon>
        <taxon>Fimbriiglobus</taxon>
    </lineage>
</organism>
<evidence type="ECO:0000256" key="1">
    <source>
        <dbReference type="SAM" id="MobiDB-lite"/>
    </source>
</evidence>
<keyword evidence="3" id="KW-1185">Reference proteome</keyword>
<proteinExistence type="predicted"/>
<comment type="caution">
    <text evidence="2">The sequence shown here is derived from an EMBL/GenBank/DDBJ whole genome shotgun (WGS) entry which is preliminary data.</text>
</comment>